<evidence type="ECO:0000313" key="1">
    <source>
        <dbReference type="EMBL" id="CUS45832.1"/>
    </source>
</evidence>
<evidence type="ECO:0008006" key="2">
    <source>
        <dbReference type="Google" id="ProtNLM"/>
    </source>
</evidence>
<dbReference type="EMBL" id="CZQE01000307">
    <property type="protein sequence ID" value="CUS45832.1"/>
    <property type="molecule type" value="Genomic_DNA"/>
</dbReference>
<gene>
    <name evidence="1" type="ORF">MGWOODY_Smn3457</name>
</gene>
<protein>
    <recommendedName>
        <fullName evidence="2">Response regulatory domain-containing protein</fullName>
    </recommendedName>
</protein>
<dbReference type="AlphaFoldDB" id="A0A161KDB8"/>
<sequence length="116" mass="12444">MTSKELLVLIVRDGGLRSALTARLSLQGESLVTLEADPEDPYIRRVAPAPRILVIDKATLGGRLQAVAASRHWRGVIALADDTEEGDAGDPLSIVRHGQALTGVAETLARWRLARA</sequence>
<accession>A0A161KDB8</accession>
<reference evidence="1" key="1">
    <citation type="submission" date="2015-10" db="EMBL/GenBank/DDBJ databases">
        <authorList>
            <person name="Gilbert D.G."/>
        </authorList>
    </citation>
    <scope>NUCLEOTIDE SEQUENCE</scope>
</reference>
<name>A0A161KDB8_9ZZZZ</name>
<organism evidence="1">
    <name type="scientific">hydrothermal vent metagenome</name>
    <dbReference type="NCBI Taxonomy" id="652676"/>
    <lineage>
        <taxon>unclassified sequences</taxon>
        <taxon>metagenomes</taxon>
        <taxon>ecological metagenomes</taxon>
    </lineage>
</organism>
<proteinExistence type="predicted"/>